<dbReference type="Proteomes" id="UP000809789">
    <property type="component" value="Unassembled WGS sequence"/>
</dbReference>
<evidence type="ECO:0000256" key="5">
    <source>
        <dbReference type="ARBA" id="ARBA00022714"/>
    </source>
</evidence>
<feature type="binding site" evidence="10">
    <location>
        <position position="311"/>
    </location>
    <ligand>
        <name>[4Fe-4S] cluster</name>
        <dbReference type="ChEBI" id="CHEBI:49883"/>
    </ligand>
</feature>
<feature type="binding site" evidence="10">
    <location>
        <position position="319"/>
    </location>
    <ligand>
        <name>[4Fe-4S] cluster</name>
        <dbReference type="ChEBI" id="CHEBI:49883"/>
    </ligand>
</feature>
<dbReference type="InterPro" id="IPR031838">
    <property type="entry name" value="Dre2_N"/>
</dbReference>
<reference evidence="13" key="1">
    <citation type="submission" date="2021-07" db="EMBL/GenBank/DDBJ databases">
        <title>Elsinoe batatas strain:CRI-CJ2 Genome sequencing and assembly.</title>
        <authorList>
            <person name="Huang L."/>
        </authorList>
    </citation>
    <scope>NUCLEOTIDE SEQUENCE</scope>
    <source>
        <strain evidence="13">CRI-CJ2</strain>
    </source>
</reference>
<evidence type="ECO:0000256" key="6">
    <source>
        <dbReference type="ARBA" id="ARBA00022723"/>
    </source>
</evidence>
<feature type="domain" description="Anamorsin C-terminal" evidence="11">
    <location>
        <begin position="243"/>
        <end position="338"/>
    </location>
</feature>
<comment type="domain">
    <text evidence="10">The twin Cx2C motifs are involved in the recognition by the mitochondrial MIA40-ERV1 disulfide relay system. The formation of 2 disulfide bonds in the Cx2C motifs through dithiol/disulfide exchange reactions effectively traps the protein in the mitochondrial intermembrane space.</text>
</comment>
<dbReference type="AlphaFoldDB" id="A0A8K0LAL5"/>
<dbReference type="EMBL" id="JAESVG020000001">
    <property type="protein sequence ID" value="KAG8631977.1"/>
    <property type="molecule type" value="Genomic_DNA"/>
</dbReference>
<feature type="binding site" evidence="10">
    <location>
        <position position="322"/>
    </location>
    <ligand>
        <name>[4Fe-4S] cluster</name>
        <dbReference type="ChEBI" id="CHEBI:49883"/>
    </ligand>
</feature>
<evidence type="ECO:0000313" key="14">
    <source>
        <dbReference type="Proteomes" id="UP000809789"/>
    </source>
</evidence>
<evidence type="ECO:0000256" key="2">
    <source>
        <dbReference type="ARBA" id="ARBA00008169"/>
    </source>
</evidence>
<dbReference type="GO" id="GO:0051537">
    <property type="term" value="F:2 iron, 2 sulfur cluster binding"/>
    <property type="evidence" value="ECO:0007669"/>
    <property type="project" value="UniProtKB-UniRule"/>
</dbReference>
<feature type="domain" description="Fe-S cluster assembly protein Dre2 N-terminal" evidence="12">
    <location>
        <begin position="29"/>
        <end position="157"/>
    </location>
</feature>
<dbReference type="Gene3D" id="3.40.50.11000">
    <property type="entry name" value="Fe-S cluster assembly protein Dre2, N-terminal domain"/>
    <property type="match status" value="1"/>
</dbReference>
<feature type="region of interest" description="Fe-S binding site B" evidence="10">
    <location>
        <begin position="308"/>
        <end position="322"/>
    </location>
</feature>
<keyword evidence="6 10" id="KW-0479">Metal-binding</keyword>
<keyword evidence="3 10" id="KW-0004">4Fe-4S</keyword>
<keyword evidence="14" id="KW-1185">Reference proteome</keyword>
<keyword evidence="7 10" id="KW-0408">Iron</keyword>
<dbReference type="GO" id="GO:0051539">
    <property type="term" value="F:4 iron, 4 sulfur cluster binding"/>
    <property type="evidence" value="ECO:0007669"/>
    <property type="project" value="UniProtKB-KW"/>
</dbReference>
<feature type="binding site" evidence="10">
    <location>
        <position position="308"/>
    </location>
    <ligand>
        <name>[4Fe-4S] cluster</name>
        <dbReference type="ChEBI" id="CHEBI:49883"/>
    </ligand>
</feature>
<evidence type="ECO:0000256" key="10">
    <source>
        <dbReference type="HAMAP-Rule" id="MF_03115"/>
    </source>
</evidence>
<organism evidence="13 14">
    <name type="scientific">Elsinoe batatas</name>
    <dbReference type="NCBI Taxonomy" id="2601811"/>
    <lineage>
        <taxon>Eukaryota</taxon>
        <taxon>Fungi</taxon>
        <taxon>Dikarya</taxon>
        <taxon>Ascomycota</taxon>
        <taxon>Pezizomycotina</taxon>
        <taxon>Dothideomycetes</taxon>
        <taxon>Dothideomycetidae</taxon>
        <taxon>Myriangiales</taxon>
        <taxon>Elsinoaceae</taxon>
        <taxon>Elsinoe</taxon>
    </lineage>
</organism>
<dbReference type="GO" id="GO:0009055">
    <property type="term" value="F:electron transfer activity"/>
    <property type="evidence" value="ECO:0007669"/>
    <property type="project" value="UniProtKB-UniRule"/>
</dbReference>
<keyword evidence="5 10" id="KW-0001">2Fe-2S</keyword>
<feature type="binding site" evidence="10">
    <location>
        <position position="258"/>
    </location>
    <ligand>
        <name>[2Fe-2S] cluster</name>
        <dbReference type="ChEBI" id="CHEBI:190135"/>
    </ligand>
</feature>
<evidence type="ECO:0000313" key="13">
    <source>
        <dbReference type="EMBL" id="KAG8631977.1"/>
    </source>
</evidence>
<feature type="short sequence motif" description="Cx2C motif 2" evidence="10">
    <location>
        <begin position="319"/>
        <end position="322"/>
    </location>
</feature>
<feature type="short sequence motif" description="Cx2C motif 1" evidence="10">
    <location>
        <begin position="308"/>
        <end position="311"/>
    </location>
</feature>
<dbReference type="PANTHER" id="PTHR13273">
    <property type="entry name" value="ANAMORSIN"/>
    <property type="match status" value="1"/>
</dbReference>
<gene>
    <name evidence="13" type="ORF">KVT40_001117</name>
</gene>
<dbReference type="Pfam" id="PF16803">
    <property type="entry name" value="DRE2_N"/>
    <property type="match status" value="1"/>
</dbReference>
<comment type="cofactor">
    <cofactor evidence="10">
        <name>[2Fe-2S] cluster</name>
        <dbReference type="ChEBI" id="CHEBI:190135"/>
    </cofactor>
</comment>
<comment type="subcellular location">
    <subcellularLocation>
        <location evidence="10">Cytoplasm</location>
    </subcellularLocation>
    <subcellularLocation>
        <location evidence="10">Mitochondrion intermembrane space</location>
    </subcellularLocation>
</comment>
<dbReference type="Pfam" id="PF05093">
    <property type="entry name" value="CIAPIN1"/>
    <property type="match status" value="1"/>
</dbReference>
<comment type="caution">
    <text evidence="10">Lacks conserved residue(s) required for the propagation of feature annotation.</text>
</comment>
<protein>
    <recommendedName>
        <fullName evidence="15">Fe-S cluster assembly protein DRE2</fullName>
    </recommendedName>
</protein>
<dbReference type="HAMAP" id="MF_03115">
    <property type="entry name" value="Anamorsin"/>
    <property type="match status" value="1"/>
</dbReference>
<evidence type="ECO:0000256" key="9">
    <source>
        <dbReference type="ARBA" id="ARBA00023128"/>
    </source>
</evidence>
<proteinExistence type="inferred from homology"/>
<evidence type="ECO:0000256" key="4">
    <source>
        <dbReference type="ARBA" id="ARBA00022490"/>
    </source>
</evidence>
<feature type="binding site" evidence="10">
    <location>
        <position position="248"/>
    </location>
    <ligand>
        <name>[2Fe-2S] cluster</name>
        <dbReference type="ChEBI" id="CHEBI:190135"/>
    </ligand>
</feature>
<evidence type="ECO:0000256" key="3">
    <source>
        <dbReference type="ARBA" id="ARBA00022485"/>
    </source>
</evidence>
<feature type="binding site" evidence="10">
    <location>
        <position position="261"/>
    </location>
    <ligand>
        <name>[2Fe-2S] cluster</name>
        <dbReference type="ChEBI" id="CHEBI:190135"/>
    </ligand>
</feature>
<evidence type="ECO:0000259" key="11">
    <source>
        <dbReference type="Pfam" id="PF05093"/>
    </source>
</evidence>
<dbReference type="GO" id="GO:0046872">
    <property type="term" value="F:metal ion binding"/>
    <property type="evidence" value="ECO:0007669"/>
    <property type="project" value="UniProtKB-KW"/>
</dbReference>
<dbReference type="GO" id="GO:0005758">
    <property type="term" value="C:mitochondrial intermembrane space"/>
    <property type="evidence" value="ECO:0007669"/>
    <property type="project" value="UniProtKB-SubCell"/>
</dbReference>
<dbReference type="InterPro" id="IPR046408">
    <property type="entry name" value="CIAPIN1"/>
</dbReference>
<evidence type="ECO:0000256" key="8">
    <source>
        <dbReference type="ARBA" id="ARBA00023014"/>
    </source>
</evidence>
<comment type="similarity">
    <text evidence="2 10">Belongs to the anamorsin family.</text>
</comment>
<dbReference type="OrthoDB" id="311633at2759"/>
<comment type="domain">
    <text evidence="10">The N-terminal domain has structural similarity with S-adenosyl-L-methionine-dependent methyltransferases, but does not bind S-adenosyl-L-methionine. It is required for correct assembly of the 2 Fe-S clusters.</text>
</comment>
<evidence type="ECO:0000256" key="1">
    <source>
        <dbReference type="ARBA" id="ARBA00001966"/>
    </source>
</evidence>
<sequence>MAPSLLIDPSDDIALPHATKQNGLPPQTQRTLLLSPPSLSSHPEILNSLLAAHDRSNTDIQMLDRLALGLVSLPESTYDLVLLLSDADGTRGESQSLLQREVLGRVVRSLKPGGTVKSQDGGFAGSPGKERTEAVLAGLEVGEDGAVKPLQAAGTVKLSFGKKKKKEEERSNAAAVPANGVEAANTGQGVKRAAPAGVGFDMGDDLEDEWDEMEIPSKEELLEGEMIDPDSLLTEEDRMKPVIIPEACKPNGKRRRACKDCSCGLKEKIEAEDAAKRAAADKGLQSLKLGADDLTEVDFTVQGKVGSCGNCALGDAFRCDGCPYIGMPAFKPGEEVRLLNNDVQL</sequence>
<comment type="domain">
    <text evidence="10">The C-terminal domain binds 2 Fe-S clusters but is otherwise mostly in an intrinsically disordered conformation.</text>
</comment>
<evidence type="ECO:0000256" key="7">
    <source>
        <dbReference type="ARBA" id="ARBA00023004"/>
    </source>
</evidence>
<comment type="caution">
    <text evidence="13">The sequence shown here is derived from an EMBL/GenBank/DDBJ whole genome shotgun (WGS) entry which is preliminary data.</text>
</comment>
<evidence type="ECO:0000259" key="12">
    <source>
        <dbReference type="Pfam" id="PF16803"/>
    </source>
</evidence>
<keyword evidence="8 10" id="KW-0411">Iron-sulfur</keyword>
<evidence type="ECO:0008006" key="15">
    <source>
        <dbReference type="Google" id="ProtNLM"/>
    </source>
</evidence>
<accession>A0A8K0LAL5</accession>
<keyword evidence="9 10" id="KW-0496">Mitochondrion</keyword>
<dbReference type="GO" id="GO:0016226">
    <property type="term" value="P:iron-sulfur cluster assembly"/>
    <property type="evidence" value="ECO:0007669"/>
    <property type="project" value="UniProtKB-UniRule"/>
</dbReference>
<feature type="binding site" evidence="10">
    <location>
        <position position="263"/>
    </location>
    <ligand>
        <name>[2Fe-2S] cluster</name>
        <dbReference type="ChEBI" id="CHEBI:190135"/>
    </ligand>
</feature>
<dbReference type="InterPro" id="IPR007785">
    <property type="entry name" value="Anamorsin"/>
</dbReference>
<keyword evidence="4 10" id="KW-0963">Cytoplasm</keyword>
<comment type="cofactor">
    <cofactor evidence="1 10">
        <name>[4Fe-4S] cluster</name>
        <dbReference type="ChEBI" id="CHEBI:49883"/>
    </cofactor>
</comment>
<name>A0A8K0LAL5_9PEZI</name>
<dbReference type="PANTHER" id="PTHR13273:SF14">
    <property type="entry name" value="ANAMORSIN"/>
    <property type="match status" value="1"/>
</dbReference>